<dbReference type="EMBL" id="CP157484">
    <property type="protein sequence ID" value="XBO37286.1"/>
    <property type="molecule type" value="Genomic_DNA"/>
</dbReference>
<dbReference type="PANTHER" id="PTHR42792:SF1">
    <property type="entry name" value="FLAGELLAR HOOK-ASSOCIATED PROTEIN 3"/>
    <property type="match status" value="1"/>
</dbReference>
<comment type="subcellular location">
    <subcellularLocation>
        <location evidence="3">Secreted</location>
    </subcellularLocation>
    <subcellularLocation>
        <location evidence="3">Bacterial flagellum</location>
    </subcellularLocation>
</comment>
<dbReference type="SUPFAM" id="SSF64518">
    <property type="entry name" value="Phase 1 flagellin"/>
    <property type="match status" value="1"/>
</dbReference>
<sequence>MSISFPGGSSIDATLSRHGASRLVSMKQQLAQLQAQISTGKIADNYADLGAGRARSLDVRQKLSTIDAYSASITDTTIRTKALELTLTRMEKIGTDMAASLTPSAYELDSNGQTLQQKIAKGNLQEVIDLLNQDSAGRALFAGRSADKSAVTVDADAMISGVRSAIALRKANDAGAPANLGRLTLTAAGSTATIAPPAAAVPPAVTYGLGMPATQTFDFTTTPSDGQTFQVNLTMPDGASKTLTLVARTTVPSPGAPADELSFAIGATPAATATSFVGAATSALTALTSSSEFSAASSVAGAKDYVANTANWYGGDTSATPRASASSRIDDDQTVGIGMEASEPAFQNLLAQLGVLAAESFSTATATDKDRYAALTSRVSDQIKRPVTPTSPAPGKAYTIQSAHVDIGLAAVTLKNAQQRQTDTKAQLENVLSGVEDANPEAVAAQLMTLQTQLQASYQMTSTMAKMSLVNYLG</sequence>
<comment type="similarity">
    <text evidence="1 3">Belongs to the bacterial flagellin family.</text>
</comment>
<dbReference type="InterPro" id="IPR001492">
    <property type="entry name" value="Flagellin"/>
</dbReference>
<dbReference type="InterPro" id="IPR046358">
    <property type="entry name" value="Flagellin_C"/>
</dbReference>
<comment type="function">
    <text evidence="3">Flagellin is the subunit protein which polymerizes to form the filaments of bacterial flagella.</text>
</comment>
<evidence type="ECO:0000313" key="6">
    <source>
        <dbReference type="EMBL" id="XBO37286.1"/>
    </source>
</evidence>
<keyword evidence="3" id="KW-0964">Secreted</keyword>
<accession>A0AAU7JAH9</accession>
<evidence type="ECO:0000256" key="2">
    <source>
        <dbReference type="ARBA" id="ARBA00023143"/>
    </source>
</evidence>
<feature type="domain" description="Flagellin C-terminal" evidence="5">
    <location>
        <begin position="400"/>
        <end position="473"/>
    </location>
</feature>
<protein>
    <recommendedName>
        <fullName evidence="3">Flagellin</fullName>
    </recommendedName>
</protein>
<dbReference type="RefSeq" id="WP_406854108.1">
    <property type="nucleotide sequence ID" value="NZ_CP157484.1"/>
</dbReference>
<dbReference type="Pfam" id="PF00700">
    <property type="entry name" value="Flagellin_C"/>
    <property type="match status" value="1"/>
</dbReference>
<dbReference type="InterPro" id="IPR001029">
    <property type="entry name" value="Flagellin_N"/>
</dbReference>
<dbReference type="PANTHER" id="PTHR42792">
    <property type="entry name" value="FLAGELLIN"/>
    <property type="match status" value="1"/>
</dbReference>
<proteinExistence type="inferred from homology"/>
<evidence type="ECO:0000259" key="4">
    <source>
        <dbReference type="Pfam" id="PF00669"/>
    </source>
</evidence>
<keyword evidence="2 3" id="KW-0975">Bacterial flagellum</keyword>
<dbReference type="GO" id="GO:0009288">
    <property type="term" value="C:bacterial-type flagellum"/>
    <property type="evidence" value="ECO:0007669"/>
    <property type="project" value="UniProtKB-SubCell"/>
</dbReference>
<name>A0AAU7JAH9_9HYPH</name>
<reference evidence="6" key="1">
    <citation type="submission" date="2024-05" db="EMBL/GenBank/DDBJ databases">
        <authorList>
            <person name="Kim S."/>
            <person name="Heo J."/>
            <person name="Choi H."/>
            <person name="Choi Y."/>
            <person name="Kwon S.-W."/>
            <person name="Kim Y."/>
        </authorList>
    </citation>
    <scope>NUCLEOTIDE SEQUENCE</scope>
    <source>
        <strain evidence="6">KACC 23698</strain>
    </source>
</reference>
<dbReference type="Pfam" id="PF00669">
    <property type="entry name" value="Flagellin_N"/>
    <property type="match status" value="1"/>
</dbReference>
<feature type="domain" description="Flagellin N-terminal" evidence="4">
    <location>
        <begin position="22"/>
        <end position="143"/>
    </location>
</feature>
<evidence type="ECO:0000256" key="3">
    <source>
        <dbReference type="RuleBase" id="RU362073"/>
    </source>
</evidence>
<evidence type="ECO:0000259" key="5">
    <source>
        <dbReference type="Pfam" id="PF00700"/>
    </source>
</evidence>
<dbReference type="GO" id="GO:0005198">
    <property type="term" value="F:structural molecule activity"/>
    <property type="evidence" value="ECO:0007669"/>
    <property type="project" value="InterPro"/>
</dbReference>
<dbReference type="GO" id="GO:0005576">
    <property type="term" value="C:extracellular region"/>
    <property type="evidence" value="ECO:0007669"/>
    <property type="project" value="UniProtKB-SubCell"/>
</dbReference>
<evidence type="ECO:0000256" key="1">
    <source>
        <dbReference type="ARBA" id="ARBA00005709"/>
    </source>
</evidence>
<dbReference type="AlphaFoldDB" id="A0AAU7JAH9"/>
<gene>
    <name evidence="6" type="ORF">ABEG18_16310</name>
</gene>
<organism evidence="6">
    <name type="scientific">Alsobacter sp. KACC 23698</name>
    <dbReference type="NCBI Taxonomy" id="3149229"/>
    <lineage>
        <taxon>Bacteria</taxon>
        <taxon>Pseudomonadati</taxon>
        <taxon>Pseudomonadota</taxon>
        <taxon>Alphaproteobacteria</taxon>
        <taxon>Hyphomicrobiales</taxon>
        <taxon>Alsobacteraceae</taxon>
        <taxon>Alsobacter</taxon>
    </lineage>
</organism>